<evidence type="ECO:0000256" key="1">
    <source>
        <dbReference type="SAM" id="MobiDB-lite"/>
    </source>
</evidence>
<evidence type="ECO:0000313" key="4">
    <source>
        <dbReference type="Proteomes" id="UP000799441"/>
    </source>
</evidence>
<accession>A0A9P4Q5V1</accession>
<comment type="caution">
    <text evidence="3">The sequence shown here is derived from an EMBL/GenBank/DDBJ whole genome shotgun (WGS) entry which is preliminary data.</text>
</comment>
<keyword evidence="4" id="KW-1185">Reference proteome</keyword>
<dbReference type="AlphaFoldDB" id="A0A9P4Q5V1"/>
<protein>
    <recommendedName>
        <fullName evidence="5">Secreted protein</fullName>
    </recommendedName>
</protein>
<evidence type="ECO:0000256" key="2">
    <source>
        <dbReference type="SAM" id="SignalP"/>
    </source>
</evidence>
<evidence type="ECO:0008006" key="5">
    <source>
        <dbReference type="Google" id="ProtNLM"/>
    </source>
</evidence>
<feature type="chain" id="PRO_5040225184" description="Secreted protein" evidence="2">
    <location>
        <begin position="26"/>
        <end position="116"/>
    </location>
</feature>
<sequence length="116" mass="13490">MKTLNRMLLAHTSLLIYLRVSPTMSLDLRLVLGFEFVFDHHTARASSNPKHVQSTRRKRLWSNLFAVNPSMQGMRLVPRFLARRFVCSVLGSKPESLRTNHAVSYDESDTENRFRK</sequence>
<proteinExistence type="predicted"/>
<feature type="signal peptide" evidence="2">
    <location>
        <begin position="1"/>
        <end position="25"/>
    </location>
</feature>
<dbReference type="Proteomes" id="UP000799441">
    <property type="component" value="Unassembled WGS sequence"/>
</dbReference>
<keyword evidence="2" id="KW-0732">Signal</keyword>
<name>A0A9P4Q5V1_9PEZI</name>
<gene>
    <name evidence="3" type="ORF">K431DRAFT_76803</name>
</gene>
<organism evidence="3 4">
    <name type="scientific">Polychaeton citri CBS 116435</name>
    <dbReference type="NCBI Taxonomy" id="1314669"/>
    <lineage>
        <taxon>Eukaryota</taxon>
        <taxon>Fungi</taxon>
        <taxon>Dikarya</taxon>
        <taxon>Ascomycota</taxon>
        <taxon>Pezizomycotina</taxon>
        <taxon>Dothideomycetes</taxon>
        <taxon>Dothideomycetidae</taxon>
        <taxon>Capnodiales</taxon>
        <taxon>Capnodiaceae</taxon>
        <taxon>Polychaeton</taxon>
    </lineage>
</organism>
<reference evidence="3" key="1">
    <citation type="journal article" date="2020" name="Stud. Mycol.">
        <title>101 Dothideomycetes genomes: a test case for predicting lifestyles and emergence of pathogens.</title>
        <authorList>
            <person name="Haridas S."/>
            <person name="Albert R."/>
            <person name="Binder M."/>
            <person name="Bloem J."/>
            <person name="Labutti K."/>
            <person name="Salamov A."/>
            <person name="Andreopoulos B."/>
            <person name="Baker S."/>
            <person name="Barry K."/>
            <person name="Bills G."/>
            <person name="Bluhm B."/>
            <person name="Cannon C."/>
            <person name="Castanera R."/>
            <person name="Culley D."/>
            <person name="Daum C."/>
            <person name="Ezra D."/>
            <person name="Gonzalez J."/>
            <person name="Henrissat B."/>
            <person name="Kuo A."/>
            <person name="Liang C."/>
            <person name="Lipzen A."/>
            <person name="Lutzoni F."/>
            <person name="Magnuson J."/>
            <person name="Mondo S."/>
            <person name="Nolan M."/>
            <person name="Ohm R."/>
            <person name="Pangilinan J."/>
            <person name="Park H.-J."/>
            <person name="Ramirez L."/>
            <person name="Alfaro M."/>
            <person name="Sun H."/>
            <person name="Tritt A."/>
            <person name="Yoshinaga Y."/>
            <person name="Zwiers L.-H."/>
            <person name="Turgeon B."/>
            <person name="Goodwin S."/>
            <person name="Spatafora J."/>
            <person name="Crous P."/>
            <person name="Grigoriev I."/>
        </authorList>
    </citation>
    <scope>NUCLEOTIDE SEQUENCE</scope>
    <source>
        <strain evidence="3">CBS 116435</strain>
    </source>
</reference>
<dbReference type="EMBL" id="MU003793">
    <property type="protein sequence ID" value="KAF2721127.1"/>
    <property type="molecule type" value="Genomic_DNA"/>
</dbReference>
<feature type="region of interest" description="Disordered" evidence="1">
    <location>
        <begin position="96"/>
        <end position="116"/>
    </location>
</feature>
<evidence type="ECO:0000313" key="3">
    <source>
        <dbReference type="EMBL" id="KAF2721127.1"/>
    </source>
</evidence>